<dbReference type="AlphaFoldDB" id="A0AA48L5F6"/>
<gene>
    <name evidence="2" type="ORF">CcaverHIS019_0411490</name>
</gene>
<feature type="compositionally biased region" description="Low complexity" evidence="1">
    <location>
        <begin position="229"/>
        <end position="238"/>
    </location>
</feature>
<name>A0AA48L5F6_9TREE</name>
<accession>A0AA48L5F6</accession>
<dbReference type="KEGG" id="ccac:CcaHIS019_0411490"/>
<feature type="compositionally biased region" description="Polar residues" evidence="1">
    <location>
        <begin position="286"/>
        <end position="295"/>
    </location>
</feature>
<dbReference type="GeneID" id="85496199"/>
<evidence type="ECO:0000256" key="1">
    <source>
        <dbReference type="SAM" id="MobiDB-lite"/>
    </source>
</evidence>
<protein>
    <submittedName>
        <fullName evidence="2">Uncharacterized protein</fullName>
    </submittedName>
</protein>
<sequence length="351" mass="39021">MFPLLLEPLAPARPEVAKAAYTACGCVHHRAQPTSTPSSPIPATCSPAERSRLFAEASEARRRHNQCRDWASVVSGAARDAVHFNVVEHESPYSSGQRSLPAFYYDADCPPNKTDVKPRAKWPSIKVEEEEEDYSEEDDDEDEEDDEDDEDEPIGLGIGLGLTLGFQHYRPQDEIPDYHYARVEVLDDKPQRLYVEPHLEGSALRKRRRSLHAAAPVAQRVKLEPLSPPLSSVPAVPSHSHDRRTVRLNRSRESAPRHVHGRHGQERVRPHSSHPTHPNSPHDNARSQPATNTTARADAEHGRAADQDSPDQDSPKRICDPLPSIGGLWCALETRHHSSSHSSSSKAHKGP</sequence>
<dbReference type="RefSeq" id="XP_060457594.1">
    <property type="nucleotide sequence ID" value="XM_060601063.1"/>
</dbReference>
<feature type="compositionally biased region" description="Basic and acidic residues" evidence="1">
    <location>
        <begin position="239"/>
        <end position="256"/>
    </location>
</feature>
<evidence type="ECO:0000313" key="3">
    <source>
        <dbReference type="Proteomes" id="UP001233271"/>
    </source>
</evidence>
<feature type="region of interest" description="Disordered" evidence="1">
    <location>
        <begin position="226"/>
        <end position="325"/>
    </location>
</feature>
<keyword evidence="3" id="KW-1185">Reference proteome</keyword>
<dbReference type="EMBL" id="AP028215">
    <property type="protein sequence ID" value="BEI92329.1"/>
    <property type="molecule type" value="Genomic_DNA"/>
</dbReference>
<feature type="compositionally biased region" description="Basic and acidic residues" evidence="1">
    <location>
        <begin position="297"/>
        <end position="306"/>
    </location>
</feature>
<evidence type="ECO:0000313" key="2">
    <source>
        <dbReference type="EMBL" id="BEI92329.1"/>
    </source>
</evidence>
<feature type="compositionally biased region" description="Acidic residues" evidence="1">
    <location>
        <begin position="128"/>
        <end position="153"/>
    </location>
</feature>
<dbReference type="Proteomes" id="UP001233271">
    <property type="component" value="Chromosome 4"/>
</dbReference>
<proteinExistence type="predicted"/>
<feature type="compositionally biased region" description="Low complexity" evidence="1">
    <location>
        <begin position="273"/>
        <end position="282"/>
    </location>
</feature>
<organism evidence="2 3">
    <name type="scientific">Cutaneotrichosporon cavernicola</name>
    <dbReference type="NCBI Taxonomy" id="279322"/>
    <lineage>
        <taxon>Eukaryota</taxon>
        <taxon>Fungi</taxon>
        <taxon>Dikarya</taxon>
        <taxon>Basidiomycota</taxon>
        <taxon>Agaricomycotina</taxon>
        <taxon>Tremellomycetes</taxon>
        <taxon>Trichosporonales</taxon>
        <taxon>Trichosporonaceae</taxon>
        <taxon>Cutaneotrichosporon</taxon>
    </lineage>
</organism>
<reference evidence="2" key="1">
    <citation type="journal article" date="2023" name="BMC Genomics">
        <title>Chromosome-level genome assemblies of Cutaneotrichosporon spp. (Trichosporonales, Basidiomycota) reveal imbalanced evolution between nucleotide sequences and chromosome synteny.</title>
        <authorList>
            <person name="Kobayashi Y."/>
            <person name="Kayamori A."/>
            <person name="Aoki K."/>
            <person name="Shiwa Y."/>
            <person name="Matsutani M."/>
            <person name="Fujita N."/>
            <person name="Sugita T."/>
            <person name="Iwasaki W."/>
            <person name="Tanaka N."/>
            <person name="Takashima M."/>
        </authorList>
    </citation>
    <scope>NUCLEOTIDE SEQUENCE</scope>
    <source>
        <strain evidence="2">HIS019</strain>
    </source>
</reference>
<feature type="region of interest" description="Disordered" evidence="1">
    <location>
        <begin position="115"/>
        <end position="157"/>
    </location>
</feature>